<dbReference type="PANTHER" id="PTHR43316">
    <property type="entry name" value="HYDROLASE, HALOACID DELAHOGENASE-RELATED"/>
    <property type="match status" value="1"/>
</dbReference>
<protein>
    <submittedName>
        <fullName evidence="2">HAD family hydrolase</fullName>
    </submittedName>
</protein>
<evidence type="ECO:0000313" key="3">
    <source>
        <dbReference type="Proteomes" id="UP000240912"/>
    </source>
</evidence>
<accession>A0A2T3HIG4</accession>
<dbReference type="InterPro" id="IPR036412">
    <property type="entry name" value="HAD-like_sf"/>
</dbReference>
<reference evidence="2 3" key="1">
    <citation type="submission" date="2018-03" db="EMBL/GenBank/DDBJ databases">
        <authorList>
            <person name="Keele B.F."/>
        </authorList>
    </citation>
    <scope>NUCLEOTIDE SEQUENCE [LARGE SCALE GENOMIC DNA]</scope>
    <source>
        <strain evidence="2 3">YL28-9</strain>
    </source>
</reference>
<dbReference type="Gene3D" id="1.10.150.240">
    <property type="entry name" value="Putative phosphatase, domain 2"/>
    <property type="match status" value="1"/>
</dbReference>
<dbReference type="InterPro" id="IPR023198">
    <property type="entry name" value="PGP-like_dom2"/>
</dbReference>
<dbReference type="Proteomes" id="UP000240912">
    <property type="component" value="Unassembled WGS sequence"/>
</dbReference>
<evidence type="ECO:0000313" key="2">
    <source>
        <dbReference type="EMBL" id="PST82229.1"/>
    </source>
</evidence>
<sequence>MHANIKVIAFDADDTLWANEGYFQEVEQTYYDLMAPYASQAELSRSLHETILQNLPLYGYGTKGFILSLTEAALVASGENLPGTLLRKILELGKRQIDQPVELLDGVEEVLSALRPRYRLVLATKGDLLDQERKLRKSGLMPYFHHIEIMSEKDEGNYTKLIKHLDINASELLMIGNSLKSDVLPVLKIGGYAIHVPYHITWAHEMIDHDIDDDRMAVVANLRDVLKVVS</sequence>
<dbReference type="Gene3D" id="3.40.50.1000">
    <property type="entry name" value="HAD superfamily/HAD-like"/>
    <property type="match status" value="1"/>
</dbReference>
<dbReference type="AlphaFoldDB" id="A0A2T3HIG4"/>
<dbReference type="SFLD" id="SFLDG01129">
    <property type="entry name" value="C1.5:_HAD__Beta-PGM__Phosphata"/>
    <property type="match status" value="1"/>
</dbReference>
<organism evidence="2 3">
    <name type="scientific">Pedobacter yulinensis</name>
    <dbReference type="NCBI Taxonomy" id="2126353"/>
    <lineage>
        <taxon>Bacteria</taxon>
        <taxon>Pseudomonadati</taxon>
        <taxon>Bacteroidota</taxon>
        <taxon>Sphingobacteriia</taxon>
        <taxon>Sphingobacteriales</taxon>
        <taxon>Sphingobacteriaceae</taxon>
        <taxon>Pedobacter</taxon>
    </lineage>
</organism>
<dbReference type="SUPFAM" id="SSF56784">
    <property type="entry name" value="HAD-like"/>
    <property type="match status" value="1"/>
</dbReference>
<gene>
    <name evidence="2" type="ORF">C7T94_15645</name>
</gene>
<evidence type="ECO:0000256" key="1">
    <source>
        <dbReference type="ARBA" id="ARBA00022801"/>
    </source>
</evidence>
<dbReference type="Pfam" id="PF00702">
    <property type="entry name" value="Hydrolase"/>
    <property type="match status" value="1"/>
</dbReference>
<keyword evidence="1 2" id="KW-0378">Hydrolase</keyword>
<name>A0A2T3HIG4_9SPHI</name>
<dbReference type="PANTHER" id="PTHR43316:SF8">
    <property type="entry name" value="HAD FAMILY HYDROLASE"/>
    <property type="match status" value="1"/>
</dbReference>
<dbReference type="InterPro" id="IPR051540">
    <property type="entry name" value="S-2-haloacid_dehalogenase"/>
</dbReference>
<dbReference type="SFLD" id="SFLDS00003">
    <property type="entry name" value="Haloacid_Dehalogenase"/>
    <property type="match status" value="1"/>
</dbReference>
<comment type="caution">
    <text evidence="2">The sequence shown here is derived from an EMBL/GenBank/DDBJ whole genome shotgun (WGS) entry which is preliminary data.</text>
</comment>
<proteinExistence type="predicted"/>
<dbReference type="EMBL" id="PYLS01000006">
    <property type="protein sequence ID" value="PST82229.1"/>
    <property type="molecule type" value="Genomic_DNA"/>
</dbReference>
<keyword evidence="3" id="KW-1185">Reference proteome</keyword>
<dbReference type="RefSeq" id="WP_107216358.1">
    <property type="nucleotide sequence ID" value="NZ_KZ686270.1"/>
</dbReference>
<dbReference type="InterPro" id="IPR023214">
    <property type="entry name" value="HAD_sf"/>
</dbReference>
<dbReference type="GO" id="GO:0016787">
    <property type="term" value="F:hydrolase activity"/>
    <property type="evidence" value="ECO:0007669"/>
    <property type="project" value="UniProtKB-KW"/>
</dbReference>
<dbReference type="OrthoDB" id="6101375at2"/>